<feature type="region of interest" description="Disordered" evidence="1">
    <location>
        <begin position="299"/>
        <end position="322"/>
    </location>
</feature>
<dbReference type="VEuPathDB" id="GiardiaDB:QR46_0591"/>
<reference evidence="2 3" key="1">
    <citation type="journal article" date="2015" name="Mol. Biochem. Parasitol.">
        <title>Identification of polymorphic genes for use in assemblage B genotyping assays through comparative genomics of multiple assemblage B Giardia duodenalis isolates.</title>
        <authorList>
            <person name="Wielinga C."/>
            <person name="Thompson R.C."/>
            <person name="Monis P."/>
            <person name="Ryan U."/>
        </authorList>
    </citation>
    <scope>NUCLEOTIDE SEQUENCE [LARGE SCALE GENOMIC DNA]</scope>
    <source>
        <strain evidence="2 3">BAH15c1</strain>
    </source>
</reference>
<proteinExistence type="predicted"/>
<organism evidence="2 3">
    <name type="scientific">Giardia duodenalis assemblage B</name>
    <dbReference type="NCBI Taxonomy" id="1394984"/>
    <lineage>
        <taxon>Eukaryota</taxon>
        <taxon>Metamonada</taxon>
        <taxon>Diplomonadida</taxon>
        <taxon>Hexamitidae</taxon>
        <taxon>Giardiinae</taxon>
        <taxon>Giardia</taxon>
    </lineage>
</organism>
<evidence type="ECO:0000313" key="2">
    <source>
        <dbReference type="EMBL" id="KWX15391.1"/>
    </source>
</evidence>
<protein>
    <submittedName>
        <fullName evidence="2">Uncharacterized protein</fullName>
    </submittedName>
</protein>
<name>A0A132NZ91_GIAIN</name>
<comment type="caution">
    <text evidence="2">The sequence shown here is derived from an EMBL/GenBank/DDBJ whole genome shotgun (WGS) entry which is preliminary data.</text>
</comment>
<dbReference type="OrthoDB" id="10249139at2759"/>
<dbReference type="Proteomes" id="UP000070089">
    <property type="component" value="Unassembled WGS sequence"/>
</dbReference>
<dbReference type="AlphaFoldDB" id="A0A132NZ91"/>
<evidence type="ECO:0000313" key="3">
    <source>
        <dbReference type="Proteomes" id="UP000070089"/>
    </source>
</evidence>
<evidence type="ECO:0000256" key="1">
    <source>
        <dbReference type="SAM" id="MobiDB-lite"/>
    </source>
</evidence>
<sequence>MSAFKFIKLLRMHARNDTEKMQVGSLCCTNARACAGCVEPRHAPGCPYPFHGVCGCGAFDATDSVPEWSQQTMSPCPALQCEPVSTHANTSTEDLSQRTIPRSYMVRPAPFHPPPEQLPIPNSYTHVNPLIDDPVEMHNIPTIKDSQYTIERAQTVTSRSHPYPDLTATFPQKPLTGQKFRASNYRMCHPDVTGWGTTTHVRYVPSKQELSEMRREQTRLEHLPESNCRWRPSLAYSDHRPRMKEDVPMNNERRPISRNINHMYSDYYARPHSNLARTKAATADQIDYLNPTSAQVKSRTVYPQHPSNHPTAYSDYKSNLQSHRRNTPAITAKPNLIRGEADLLNKSVTIGTFTSINLGATPAGTAPLNRVTGRECVPCQGF</sequence>
<dbReference type="EMBL" id="JXTI01000009">
    <property type="protein sequence ID" value="KWX15391.1"/>
    <property type="molecule type" value="Genomic_DNA"/>
</dbReference>
<gene>
    <name evidence="2" type="ORF">QR46_0591</name>
</gene>
<feature type="compositionally biased region" description="Polar residues" evidence="1">
    <location>
        <begin position="305"/>
        <end position="321"/>
    </location>
</feature>
<accession>A0A132NZ91</accession>